<dbReference type="PANTHER" id="PTHR42648:SF22">
    <property type="entry name" value="REVERSE TRANSCRIPTASE TY1_COPIA-TYPE DOMAIN-CONTAINING PROTEIN"/>
    <property type="match status" value="1"/>
</dbReference>
<dbReference type="SUPFAM" id="SSF53098">
    <property type="entry name" value="Ribonuclease H-like"/>
    <property type="match status" value="1"/>
</dbReference>
<dbReference type="CDD" id="cd09272">
    <property type="entry name" value="RNase_HI_RT_Ty1"/>
    <property type="match status" value="1"/>
</dbReference>
<dbReference type="InterPro" id="IPR036397">
    <property type="entry name" value="RNaseH_sf"/>
</dbReference>
<dbReference type="PANTHER" id="PTHR42648">
    <property type="entry name" value="TRANSPOSASE, PUTATIVE-RELATED"/>
    <property type="match status" value="1"/>
</dbReference>
<dbReference type="AlphaFoldDB" id="A5AE67"/>
<dbReference type="GO" id="GO:0016787">
    <property type="term" value="F:hydrolase activity"/>
    <property type="evidence" value="ECO:0007669"/>
    <property type="project" value="UniProtKB-KW"/>
</dbReference>
<keyword evidence="1" id="KW-0479">Metal-binding</keyword>
<accession>A5AE67</accession>
<dbReference type="EMBL" id="AM424350">
    <property type="protein sequence ID" value="CAN77852.1"/>
    <property type="molecule type" value="Genomic_DNA"/>
</dbReference>
<feature type="domain" description="Integrase catalytic" evidence="3">
    <location>
        <begin position="1"/>
        <end position="118"/>
    </location>
</feature>
<organism evidence="4">
    <name type="scientific">Vitis vinifera</name>
    <name type="common">Grape</name>
    <dbReference type="NCBI Taxonomy" id="29760"/>
    <lineage>
        <taxon>Eukaryota</taxon>
        <taxon>Viridiplantae</taxon>
        <taxon>Streptophyta</taxon>
        <taxon>Embryophyta</taxon>
        <taxon>Tracheophyta</taxon>
        <taxon>Spermatophyta</taxon>
        <taxon>Magnoliopsida</taxon>
        <taxon>eudicotyledons</taxon>
        <taxon>Gunneridae</taxon>
        <taxon>Pentapetalae</taxon>
        <taxon>rosids</taxon>
        <taxon>Vitales</taxon>
        <taxon>Vitaceae</taxon>
        <taxon>Viteae</taxon>
        <taxon>Vitis</taxon>
    </lineage>
</organism>
<dbReference type="InterPro" id="IPR012337">
    <property type="entry name" value="RNaseH-like_sf"/>
</dbReference>
<dbReference type="Pfam" id="PF07727">
    <property type="entry name" value="RVT_2"/>
    <property type="match status" value="1"/>
</dbReference>
<dbReference type="GO" id="GO:0003676">
    <property type="term" value="F:nucleic acid binding"/>
    <property type="evidence" value="ECO:0007669"/>
    <property type="project" value="InterPro"/>
</dbReference>
<dbReference type="GO" id="GO:0015074">
    <property type="term" value="P:DNA integration"/>
    <property type="evidence" value="ECO:0007669"/>
    <property type="project" value="InterPro"/>
</dbReference>
<dbReference type="PROSITE" id="PS50994">
    <property type="entry name" value="INTEGRASE"/>
    <property type="match status" value="1"/>
</dbReference>
<reference evidence="4" key="1">
    <citation type="journal article" date="2007" name="PLoS ONE">
        <title>The first genome sequence of an elite grapevine cultivar (Pinot noir Vitis vinifera L.): coping with a highly heterozygous genome.</title>
        <authorList>
            <person name="Velasco R."/>
            <person name="Zharkikh A."/>
            <person name="Troggio M."/>
            <person name="Cartwright D.A."/>
            <person name="Cestaro A."/>
            <person name="Pruss D."/>
            <person name="Pindo M."/>
            <person name="FitzGerald L.M."/>
            <person name="Vezzulli S."/>
            <person name="Reid J."/>
            <person name="Malacarne G."/>
            <person name="Iliev D."/>
            <person name="Coppola G."/>
            <person name="Wardell B."/>
            <person name="Micheletti D."/>
            <person name="Macalma T."/>
            <person name="Facci M."/>
            <person name="Mitchell J.T."/>
            <person name="Perazzolli M."/>
            <person name="Eldredge G."/>
            <person name="Gatto P."/>
            <person name="Oyzerski R."/>
            <person name="Moretto M."/>
            <person name="Gutin N."/>
            <person name="Stefanini M."/>
            <person name="Chen Y."/>
            <person name="Segala C."/>
            <person name="Davenport C."/>
            <person name="Dematte L."/>
            <person name="Mraz A."/>
            <person name="Battilana J."/>
            <person name="Stormo K."/>
            <person name="Costa F."/>
            <person name="Tao Q."/>
            <person name="Si-Ammour A."/>
            <person name="Harkins T."/>
            <person name="Lackey A."/>
            <person name="Perbost C."/>
            <person name="Taillon B."/>
            <person name="Stella A."/>
            <person name="Solovyev V."/>
            <person name="Fawcett J.A."/>
            <person name="Sterck L."/>
            <person name="Vandepoele K."/>
            <person name="Grando S.M."/>
            <person name="Toppo S."/>
            <person name="Moser C."/>
            <person name="Lanchbury J."/>
            <person name="Bogden R."/>
            <person name="Skolnick M."/>
            <person name="Sgaramella V."/>
            <person name="Bhatnagar S.K."/>
            <person name="Fontana P."/>
            <person name="Gutin A."/>
            <person name="Van de Peer Y."/>
            <person name="Salamini F."/>
            <person name="Viola R."/>
        </authorList>
    </citation>
    <scope>NUCLEOTIDE SEQUENCE</scope>
</reference>
<name>A5AE67_VITVI</name>
<evidence type="ECO:0000256" key="1">
    <source>
        <dbReference type="ARBA" id="ARBA00022723"/>
    </source>
</evidence>
<evidence type="ECO:0000313" key="4">
    <source>
        <dbReference type="EMBL" id="CAN77852.1"/>
    </source>
</evidence>
<evidence type="ECO:0000259" key="3">
    <source>
        <dbReference type="PROSITE" id="PS50994"/>
    </source>
</evidence>
<keyword evidence="2" id="KW-0378">Hydrolase</keyword>
<evidence type="ECO:0000256" key="2">
    <source>
        <dbReference type="ARBA" id="ARBA00022801"/>
    </source>
</evidence>
<sequence>MSFFIAFYSFHTMIQTQFSAKLRVFHFDNGGEYMNRQFHEYFHQYGLIHHTSCPHTPKKNGVTKRKNHHILETTHALLLNAHMPSQIMGFKTPLQALAASISILLATTLPPRTFGCVVYVHLYRNQCTKLDRCAHHCYQCYDPTNKQLYVTMDVTFFKSEMFYHPSNSSLQGETHDEELNWFKEIPLTIEPPTTIEIHEVSFPLITKHLTDDGYQLPLRHNHGKPSECYSPDIETHKSKYQIANYVSTEKLSEPLKSFSNELSTHHIPTSVKKALWDPKWVQEMKEEMEALLKNKTCKWVFSIKYKMDGLIERYKTYGVDYMETLSPIAKLNIVRVILSLAANLDWPLLPFDIKNKFLHSDLKEEIYMDIPPRYIETSSKAEMIPRKLRNWLRRLLTKIGFPPNYEMNLLCDNKAAIDIAHNTVQDNQTKHVEVDRHFIKQNLEAKIILFPFVKSEDQLVNILTKAVCYKIFYNPLDKLGISDIYAPT</sequence>
<dbReference type="InterPro" id="IPR039537">
    <property type="entry name" value="Retrotran_Ty1/copia-like"/>
</dbReference>
<gene>
    <name evidence="4" type="ORF">VITISV_025474</name>
</gene>
<dbReference type="ExpressionAtlas" id="A5AE67">
    <property type="expression patterns" value="baseline and differential"/>
</dbReference>
<dbReference type="InterPro" id="IPR001584">
    <property type="entry name" value="Integrase_cat-core"/>
</dbReference>
<dbReference type="InterPro" id="IPR013103">
    <property type="entry name" value="RVT_2"/>
</dbReference>
<proteinExistence type="predicted"/>
<dbReference type="GO" id="GO:0046872">
    <property type="term" value="F:metal ion binding"/>
    <property type="evidence" value="ECO:0007669"/>
    <property type="project" value="UniProtKB-KW"/>
</dbReference>
<protein>
    <recommendedName>
        <fullName evidence="3">Integrase catalytic domain-containing protein</fullName>
    </recommendedName>
</protein>
<dbReference type="Gene3D" id="3.30.420.10">
    <property type="entry name" value="Ribonuclease H-like superfamily/Ribonuclease H"/>
    <property type="match status" value="1"/>
</dbReference>